<dbReference type="EMBL" id="CP061281">
    <property type="protein sequence ID" value="QNS09140.1"/>
    <property type="molecule type" value="Genomic_DNA"/>
</dbReference>
<dbReference type="RefSeq" id="WP_188341795.1">
    <property type="nucleotide sequence ID" value="NZ_CP061281.1"/>
</dbReference>
<dbReference type="Proteomes" id="UP000516428">
    <property type="component" value="Chromosome"/>
</dbReference>
<protein>
    <submittedName>
        <fullName evidence="1">Uncharacterized protein</fullName>
    </submittedName>
</protein>
<accession>A0A7H1BK85</accession>
<dbReference type="AlphaFoldDB" id="A0A7H1BK85"/>
<proteinExistence type="predicted"/>
<name>A0A7H1BK85_9ACTN</name>
<sequence>MTSLPGGDSTQRPEERTVVCARCGTTAEEMPLTWTSSVEGGVRRTYCDTCSRENIRAIEGRLDSEWW</sequence>
<gene>
    <name evidence="1" type="ORF">IAG42_11830</name>
</gene>
<evidence type="ECO:0000313" key="1">
    <source>
        <dbReference type="EMBL" id="QNS09140.1"/>
    </source>
</evidence>
<organism evidence="1 2">
    <name type="scientific">Streptomyces xanthii</name>
    <dbReference type="NCBI Taxonomy" id="2768069"/>
    <lineage>
        <taxon>Bacteria</taxon>
        <taxon>Bacillati</taxon>
        <taxon>Actinomycetota</taxon>
        <taxon>Actinomycetes</taxon>
        <taxon>Kitasatosporales</taxon>
        <taxon>Streptomycetaceae</taxon>
        <taxon>Streptomyces</taxon>
    </lineage>
</organism>
<dbReference type="KEGG" id="sxn:IAG42_11830"/>
<keyword evidence="2" id="KW-1185">Reference proteome</keyword>
<reference evidence="1 2" key="1">
    <citation type="submission" date="2020-09" db="EMBL/GenBank/DDBJ databases">
        <title>A novel species.</title>
        <authorList>
            <person name="Gao J."/>
        </authorList>
    </citation>
    <scope>NUCLEOTIDE SEQUENCE [LARGE SCALE GENOMIC DNA]</scope>
    <source>
        <strain evidence="1 2">CRXT-Y-14</strain>
    </source>
</reference>
<evidence type="ECO:0000313" key="2">
    <source>
        <dbReference type="Proteomes" id="UP000516428"/>
    </source>
</evidence>